<dbReference type="GO" id="GO:0008270">
    <property type="term" value="F:zinc ion binding"/>
    <property type="evidence" value="ECO:0007669"/>
    <property type="project" value="InterPro"/>
</dbReference>
<dbReference type="InterPro" id="IPR011032">
    <property type="entry name" value="GroES-like_sf"/>
</dbReference>
<dbReference type="InterPro" id="IPR047109">
    <property type="entry name" value="CAD-like"/>
</dbReference>
<keyword evidence="8" id="KW-0560">Oxidoreductase</keyword>
<dbReference type="InterPro" id="IPR036291">
    <property type="entry name" value="NAD(P)-bd_dom_sf"/>
</dbReference>
<evidence type="ECO:0000256" key="7">
    <source>
        <dbReference type="ARBA" id="ARBA00022857"/>
    </source>
</evidence>
<evidence type="ECO:0000256" key="9">
    <source>
        <dbReference type="ARBA" id="ARBA00024074"/>
    </source>
</evidence>
<dbReference type="EC" id="1.1.1.2" evidence="9"/>
<dbReference type="Gene3D" id="3.40.50.720">
    <property type="entry name" value="NAD(P)-binding Rossmann-like Domain"/>
    <property type="match status" value="1"/>
</dbReference>
<dbReference type="PROSITE" id="PS00059">
    <property type="entry name" value="ADH_ZINC"/>
    <property type="match status" value="1"/>
</dbReference>
<comment type="cofactor">
    <cofactor evidence="1 11">
        <name>Zn(2+)</name>
        <dbReference type="ChEBI" id="CHEBI:29105"/>
    </cofactor>
</comment>
<feature type="domain" description="Enoyl reductase (ER)" evidence="12">
    <location>
        <begin position="48"/>
        <end position="384"/>
    </location>
</feature>
<dbReference type="SMART" id="SM00829">
    <property type="entry name" value="PKS_ER"/>
    <property type="match status" value="1"/>
</dbReference>
<evidence type="ECO:0000256" key="3">
    <source>
        <dbReference type="ARBA" id="ARBA00011738"/>
    </source>
</evidence>
<keyword evidence="14" id="KW-1185">Reference proteome</keyword>
<reference evidence="13" key="1">
    <citation type="journal article" date="2020" name="Stud. Mycol.">
        <title>101 Dothideomycetes genomes: a test case for predicting lifestyles and emergence of pathogens.</title>
        <authorList>
            <person name="Haridas S."/>
            <person name="Albert R."/>
            <person name="Binder M."/>
            <person name="Bloem J."/>
            <person name="Labutti K."/>
            <person name="Salamov A."/>
            <person name="Andreopoulos B."/>
            <person name="Baker S."/>
            <person name="Barry K."/>
            <person name="Bills G."/>
            <person name="Bluhm B."/>
            <person name="Cannon C."/>
            <person name="Castanera R."/>
            <person name="Culley D."/>
            <person name="Daum C."/>
            <person name="Ezra D."/>
            <person name="Gonzalez J."/>
            <person name="Henrissat B."/>
            <person name="Kuo A."/>
            <person name="Liang C."/>
            <person name="Lipzen A."/>
            <person name="Lutzoni F."/>
            <person name="Magnuson J."/>
            <person name="Mondo S."/>
            <person name="Nolan M."/>
            <person name="Ohm R."/>
            <person name="Pangilinan J."/>
            <person name="Park H.-J."/>
            <person name="Ramirez L."/>
            <person name="Alfaro M."/>
            <person name="Sun H."/>
            <person name="Tritt A."/>
            <person name="Yoshinaga Y."/>
            <person name="Zwiers L.-H."/>
            <person name="Turgeon B."/>
            <person name="Goodwin S."/>
            <person name="Spatafora J."/>
            <person name="Crous P."/>
            <person name="Grigoriev I."/>
        </authorList>
    </citation>
    <scope>NUCLEOTIDE SEQUENCE</scope>
    <source>
        <strain evidence="13">CBS 123094</strain>
    </source>
</reference>
<evidence type="ECO:0000313" key="14">
    <source>
        <dbReference type="Proteomes" id="UP000799779"/>
    </source>
</evidence>
<dbReference type="SUPFAM" id="SSF51735">
    <property type="entry name" value="NAD(P)-binding Rossmann-fold domains"/>
    <property type="match status" value="1"/>
</dbReference>
<dbReference type="OrthoDB" id="1879366at2759"/>
<evidence type="ECO:0000256" key="10">
    <source>
        <dbReference type="ARBA" id="ARBA00050997"/>
    </source>
</evidence>
<evidence type="ECO:0000313" key="13">
    <source>
        <dbReference type="EMBL" id="KAF1999415.1"/>
    </source>
</evidence>
<dbReference type="AlphaFoldDB" id="A0A6A5WJY0"/>
<evidence type="ECO:0000256" key="4">
    <source>
        <dbReference type="ARBA" id="ARBA00022553"/>
    </source>
</evidence>
<sequence length="395" mass="42453">MAASNTSSSIQQSGTYSYESSSRRKQAYYATMTSPAQFNGWLGHDASSVDGNLKWGSFEPKTWAESDIDIKITHCGICGSDIHTLRSGWGPTQYPVCVGHEIVGHIVRLGEVSSKKFKMGDRVGVGAQAFSCQRDDCADCSTGREQHCSKMVGTYNGKYNDGSKSYGGYADYVRVPSHFAFKIPDALSSADAAPMCCGGITVYAPLVNNGAGPGKTVGIVGVGGLGHFGILFAKALGCDKVVAISRSSAKKKDCEAMGADGFIATSEEEKWFKKHAHTLDLIVCTVSSPDMPLSGYLRLLRTYGQFIQVGNPEDKLPAFPAHALLAKACKIGGSMIGPPAQIEEMLQFAADKGVKPWIEKRSMKTANQAVIDMEDGKARYRYVLVNEDADDHAKL</sequence>
<dbReference type="InterPro" id="IPR002328">
    <property type="entry name" value="ADH_Zn_CS"/>
</dbReference>
<dbReference type="SUPFAM" id="SSF50129">
    <property type="entry name" value="GroES-like"/>
    <property type="match status" value="1"/>
</dbReference>
<evidence type="ECO:0000256" key="11">
    <source>
        <dbReference type="RuleBase" id="RU361277"/>
    </source>
</evidence>
<comment type="catalytic activity">
    <reaction evidence="10">
        <text>a primary alcohol + NADP(+) = an aldehyde + NADPH + H(+)</text>
        <dbReference type="Rhea" id="RHEA:15937"/>
        <dbReference type="ChEBI" id="CHEBI:15378"/>
        <dbReference type="ChEBI" id="CHEBI:15734"/>
        <dbReference type="ChEBI" id="CHEBI:17478"/>
        <dbReference type="ChEBI" id="CHEBI:57783"/>
        <dbReference type="ChEBI" id="CHEBI:58349"/>
        <dbReference type="EC" id="1.1.1.2"/>
    </reaction>
    <physiologicalReaction direction="left-to-right" evidence="10">
        <dbReference type="Rhea" id="RHEA:15938"/>
    </physiologicalReaction>
    <physiologicalReaction direction="right-to-left" evidence="10">
        <dbReference type="Rhea" id="RHEA:15939"/>
    </physiologicalReaction>
</comment>
<keyword evidence="6 11" id="KW-0862">Zinc</keyword>
<accession>A0A6A5WJY0</accession>
<dbReference type="Pfam" id="PF08240">
    <property type="entry name" value="ADH_N"/>
    <property type="match status" value="1"/>
</dbReference>
<dbReference type="CDD" id="cd05283">
    <property type="entry name" value="CAD1"/>
    <property type="match status" value="1"/>
</dbReference>
<dbReference type="Pfam" id="PF00107">
    <property type="entry name" value="ADH_zinc_N"/>
    <property type="match status" value="1"/>
</dbReference>
<evidence type="ECO:0000259" key="12">
    <source>
        <dbReference type="SMART" id="SM00829"/>
    </source>
</evidence>
<evidence type="ECO:0000256" key="1">
    <source>
        <dbReference type="ARBA" id="ARBA00001947"/>
    </source>
</evidence>
<evidence type="ECO:0000256" key="5">
    <source>
        <dbReference type="ARBA" id="ARBA00022723"/>
    </source>
</evidence>
<proteinExistence type="inferred from homology"/>
<comment type="subunit">
    <text evidence="3">Homodimer.</text>
</comment>
<dbReference type="GO" id="GO:0008106">
    <property type="term" value="F:alcohol dehydrogenase (NADP+) activity"/>
    <property type="evidence" value="ECO:0007669"/>
    <property type="project" value="UniProtKB-EC"/>
</dbReference>
<dbReference type="PANTHER" id="PTHR42683">
    <property type="entry name" value="ALDEHYDE REDUCTASE"/>
    <property type="match status" value="1"/>
</dbReference>
<name>A0A6A5WJY0_9PLEO</name>
<dbReference type="FunFam" id="3.40.50.720:FF:000158">
    <property type="entry name" value="Zinc-binding alcohol dehydrogenase"/>
    <property type="match status" value="1"/>
</dbReference>
<gene>
    <name evidence="13" type="ORF">P154DRAFT_523421</name>
</gene>
<evidence type="ECO:0000256" key="6">
    <source>
        <dbReference type="ARBA" id="ARBA00022833"/>
    </source>
</evidence>
<keyword evidence="5 11" id="KW-0479">Metal-binding</keyword>
<dbReference type="EMBL" id="ML977596">
    <property type="protein sequence ID" value="KAF1999415.1"/>
    <property type="molecule type" value="Genomic_DNA"/>
</dbReference>
<keyword evidence="7" id="KW-0521">NADP</keyword>
<comment type="similarity">
    <text evidence="2 11">Belongs to the zinc-containing alcohol dehydrogenase family.</text>
</comment>
<dbReference type="InterPro" id="IPR013154">
    <property type="entry name" value="ADH-like_N"/>
</dbReference>
<keyword evidence="4" id="KW-0597">Phosphoprotein</keyword>
<dbReference type="Gene3D" id="3.90.180.10">
    <property type="entry name" value="Medium-chain alcohol dehydrogenases, catalytic domain"/>
    <property type="match status" value="1"/>
</dbReference>
<dbReference type="Proteomes" id="UP000799779">
    <property type="component" value="Unassembled WGS sequence"/>
</dbReference>
<evidence type="ECO:0000256" key="2">
    <source>
        <dbReference type="ARBA" id="ARBA00008072"/>
    </source>
</evidence>
<evidence type="ECO:0000256" key="8">
    <source>
        <dbReference type="ARBA" id="ARBA00023002"/>
    </source>
</evidence>
<organism evidence="13 14">
    <name type="scientific">Amniculicola lignicola CBS 123094</name>
    <dbReference type="NCBI Taxonomy" id="1392246"/>
    <lineage>
        <taxon>Eukaryota</taxon>
        <taxon>Fungi</taxon>
        <taxon>Dikarya</taxon>
        <taxon>Ascomycota</taxon>
        <taxon>Pezizomycotina</taxon>
        <taxon>Dothideomycetes</taxon>
        <taxon>Pleosporomycetidae</taxon>
        <taxon>Pleosporales</taxon>
        <taxon>Amniculicolaceae</taxon>
        <taxon>Amniculicola</taxon>
    </lineage>
</organism>
<dbReference type="InterPro" id="IPR013149">
    <property type="entry name" value="ADH-like_C"/>
</dbReference>
<protein>
    <recommendedName>
        <fullName evidence="9">alcohol dehydrogenase (NADP(+))</fullName>
        <ecNumber evidence="9">1.1.1.2</ecNumber>
    </recommendedName>
</protein>
<dbReference type="InterPro" id="IPR020843">
    <property type="entry name" value="ER"/>
</dbReference>
<dbReference type="GO" id="GO:0006066">
    <property type="term" value="P:alcohol metabolic process"/>
    <property type="evidence" value="ECO:0007669"/>
    <property type="project" value="UniProtKB-ARBA"/>
</dbReference>